<dbReference type="GO" id="GO:0043596">
    <property type="term" value="C:nuclear replication fork"/>
    <property type="evidence" value="ECO:0007669"/>
    <property type="project" value="TreeGrafter"/>
</dbReference>
<keyword evidence="4" id="KW-1185">Reference proteome</keyword>
<dbReference type="AlphaFoldDB" id="A0AAD8YCY6"/>
<dbReference type="Proteomes" id="UP001224775">
    <property type="component" value="Unassembled WGS sequence"/>
</dbReference>
<dbReference type="PANTHER" id="PTHR13454">
    <property type="entry name" value="PROTEIN MCM10 HOMOLOG"/>
    <property type="match status" value="1"/>
</dbReference>
<evidence type="ECO:0000256" key="1">
    <source>
        <dbReference type="SAM" id="MobiDB-lite"/>
    </source>
</evidence>
<feature type="region of interest" description="Disordered" evidence="1">
    <location>
        <begin position="399"/>
        <end position="429"/>
    </location>
</feature>
<dbReference type="GO" id="GO:0003697">
    <property type="term" value="F:single-stranded DNA binding"/>
    <property type="evidence" value="ECO:0007669"/>
    <property type="project" value="InterPro"/>
</dbReference>
<feature type="compositionally biased region" description="Low complexity" evidence="1">
    <location>
        <begin position="399"/>
        <end position="408"/>
    </location>
</feature>
<dbReference type="Pfam" id="PF22379">
    <property type="entry name" value="OB_MCM10"/>
    <property type="match status" value="1"/>
</dbReference>
<feature type="compositionally biased region" description="Polar residues" evidence="1">
    <location>
        <begin position="537"/>
        <end position="557"/>
    </location>
</feature>
<comment type="caution">
    <text evidence="3">The sequence shown here is derived from an EMBL/GenBank/DDBJ whole genome shotgun (WGS) entry which is preliminary data.</text>
</comment>
<gene>
    <name evidence="3" type="ORF">QTG54_006608</name>
</gene>
<dbReference type="PANTHER" id="PTHR13454:SF11">
    <property type="entry name" value="PROTEIN MCM10 HOMOLOG"/>
    <property type="match status" value="1"/>
</dbReference>
<feature type="compositionally biased region" description="Polar residues" evidence="1">
    <location>
        <begin position="301"/>
        <end position="313"/>
    </location>
</feature>
<dbReference type="GO" id="GO:0003688">
    <property type="term" value="F:DNA replication origin binding"/>
    <property type="evidence" value="ECO:0007669"/>
    <property type="project" value="TreeGrafter"/>
</dbReference>
<feature type="compositionally biased region" description="Polar residues" evidence="1">
    <location>
        <begin position="445"/>
        <end position="457"/>
    </location>
</feature>
<evidence type="ECO:0000259" key="2">
    <source>
        <dbReference type="Pfam" id="PF22379"/>
    </source>
</evidence>
<reference evidence="3" key="1">
    <citation type="submission" date="2023-06" db="EMBL/GenBank/DDBJ databases">
        <title>Survivors Of The Sea: Transcriptome response of Skeletonema marinoi to long-term dormancy.</title>
        <authorList>
            <person name="Pinder M.I.M."/>
            <person name="Kourtchenko O."/>
            <person name="Robertson E.K."/>
            <person name="Larsson T."/>
            <person name="Maumus F."/>
            <person name="Osuna-Cruz C.M."/>
            <person name="Vancaester E."/>
            <person name="Stenow R."/>
            <person name="Vandepoele K."/>
            <person name="Ploug H."/>
            <person name="Bruchert V."/>
            <person name="Godhe A."/>
            <person name="Topel M."/>
        </authorList>
    </citation>
    <scope>NUCLEOTIDE SEQUENCE</scope>
    <source>
        <strain evidence="3">R05AC</strain>
    </source>
</reference>
<evidence type="ECO:0000313" key="4">
    <source>
        <dbReference type="Proteomes" id="UP001224775"/>
    </source>
</evidence>
<feature type="compositionally biased region" description="Basic and acidic residues" evidence="1">
    <location>
        <begin position="314"/>
        <end position="325"/>
    </location>
</feature>
<feature type="region of interest" description="Disordered" evidence="1">
    <location>
        <begin position="440"/>
        <end position="459"/>
    </location>
</feature>
<protein>
    <submittedName>
        <fullName evidence="3">DNA replication licensing factor MCM10</fullName>
    </submittedName>
</protein>
<dbReference type="GO" id="GO:0006270">
    <property type="term" value="P:DNA replication initiation"/>
    <property type="evidence" value="ECO:0007669"/>
    <property type="project" value="InterPro"/>
</dbReference>
<dbReference type="EMBL" id="JATAAI010000010">
    <property type="protein sequence ID" value="KAK1743011.1"/>
    <property type="molecule type" value="Genomic_DNA"/>
</dbReference>
<organism evidence="3 4">
    <name type="scientific">Skeletonema marinoi</name>
    <dbReference type="NCBI Taxonomy" id="267567"/>
    <lineage>
        <taxon>Eukaryota</taxon>
        <taxon>Sar</taxon>
        <taxon>Stramenopiles</taxon>
        <taxon>Ochrophyta</taxon>
        <taxon>Bacillariophyta</taxon>
        <taxon>Coscinodiscophyceae</taxon>
        <taxon>Thalassiosirophycidae</taxon>
        <taxon>Thalassiosirales</taxon>
        <taxon>Skeletonemataceae</taxon>
        <taxon>Skeletonema</taxon>
        <taxon>Skeletonema marinoi-dohrnii complex</taxon>
    </lineage>
</organism>
<accession>A0AAD8YCY6</accession>
<name>A0AAD8YCY6_9STRA</name>
<feature type="region of interest" description="Disordered" evidence="1">
    <location>
        <begin position="601"/>
        <end position="626"/>
    </location>
</feature>
<dbReference type="InterPro" id="IPR055065">
    <property type="entry name" value="OB_MCM10"/>
</dbReference>
<feature type="compositionally biased region" description="Basic and acidic residues" evidence="1">
    <location>
        <begin position="521"/>
        <end position="535"/>
    </location>
</feature>
<dbReference type="InterPro" id="IPR040184">
    <property type="entry name" value="Mcm10"/>
</dbReference>
<feature type="domain" description="MCM10 OB-fold" evidence="2">
    <location>
        <begin position="97"/>
        <end position="249"/>
    </location>
</feature>
<feature type="compositionally biased region" description="Polar residues" evidence="1">
    <location>
        <begin position="326"/>
        <end position="353"/>
    </location>
</feature>
<feature type="region of interest" description="Disordered" evidence="1">
    <location>
        <begin position="671"/>
        <end position="692"/>
    </location>
</feature>
<feature type="region of interest" description="Disordered" evidence="1">
    <location>
        <begin position="296"/>
        <end position="353"/>
    </location>
</feature>
<proteinExistence type="predicted"/>
<sequence length="707" mass="76054">MDELLSLFDDNTADETALATDVTSNDLPAPLSARIEARKDDFASAFYGNKPLQNKQSTSKVKQSTSKALPSINKVAKAAVGKPSKNNNQVVACDPITGLRITDRKTSRADMVDHFALLTYKSVSMLAASSRSEWTTYTTDGSDKGSTNLATCGIITSDTSSRVSSNTGRAFAMIQLGDLASPSSRSNNNNIHALVTVFLFGEALGVIKRNKRFLQKGWVVSILSPSLMPSRDGSATAVSLSVNDPRQILLIGRSVDCGNCKGTIRKKVASDYGPKWEDVGCSTLIDLRGGSGYCSTHRKQGLSSRGSTNANKASDSRLQKLRTDNVRNGVSHTSTFNNQRNVSSQSAGVAQAQGGRTSSVSLFDALSQPGFLDETMSASSSTMTTQHLKKAPKHMKKAANVNTAKATNPYAPKSTDKCKKRQDHGVSPDDILGEALERKKARLGNPSSNSKKTSIQPSVKPKCKVFQVEGYDGSVQVPKPSSLFRKSGFSATVGSSSNANRKPATSDILDKQKSLAQLLQQKKEGVVNSKTEDLLSRLSSRRAQPSSSTGQSSRNNFASSFGESNALDRDSLLCAQSRFASAANAQEYARARGAIQELEAKEFEMDQRKQRTGTNKNGTKGSDAPSKATNIVTAGWICRSCKKKTPFKPVGCIRAKHDVHQQRELKNRVASVGSTNERLQRHGKDSDEGGLTLGSGIEWSGYRRGIN</sequence>
<dbReference type="InterPro" id="IPR012340">
    <property type="entry name" value="NA-bd_OB-fold"/>
</dbReference>
<dbReference type="Gene3D" id="2.40.50.140">
    <property type="entry name" value="Nucleic acid-binding proteins"/>
    <property type="match status" value="1"/>
</dbReference>
<feature type="compositionally biased region" description="Basic and acidic residues" evidence="1">
    <location>
        <begin position="678"/>
        <end position="687"/>
    </location>
</feature>
<evidence type="ECO:0000313" key="3">
    <source>
        <dbReference type="EMBL" id="KAK1743011.1"/>
    </source>
</evidence>
<feature type="region of interest" description="Disordered" evidence="1">
    <location>
        <begin position="520"/>
        <end position="557"/>
    </location>
</feature>